<comment type="subcellular location">
    <subcellularLocation>
        <location evidence="1">Mitochondrion inner membrane</location>
    </subcellularLocation>
</comment>
<dbReference type="InterPro" id="IPR036228">
    <property type="entry name" value="ATP_synth_F0_dsu_sf_mt"/>
</dbReference>
<evidence type="ECO:0000256" key="6">
    <source>
        <dbReference type="ARBA" id="ARBA00022792"/>
    </source>
</evidence>
<keyword evidence="3" id="KW-0813">Transport</keyword>
<keyword evidence="9" id="KW-0472">Membrane</keyword>
<feature type="coiled-coil region" evidence="10">
    <location>
        <begin position="22"/>
        <end position="60"/>
    </location>
</feature>
<evidence type="ECO:0000256" key="3">
    <source>
        <dbReference type="ARBA" id="ARBA00022448"/>
    </source>
</evidence>
<evidence type="ECO:0000256" key="1">
    <source>
        <dbReference type="ARBA" id="ARBA00004273"/>
    </source>
</evidence>
<keyword evidence="6" id="KW-0999">Mitochondrion inner membrane</keyword>
<sequence length="108" mass="12679">MVEEFQKQYSALNIPYPPDTVQSQLEAQDKEIKSDIEKFKAESNSRIAEYKKQLAHLESLIPYDQMTMEDYRDAFPDEALDPINRPTFWPHNKEEQLDYVSKDAPSSH</sequence>
<keyword evidence="8" id="KW-0496">Mitochondrion</keyword>
<evidence type="ECO:0000256" key="5">
    <source>
        <dbReference type="ARBA" id="ARBA00022781"/>
    </source>
</evidence>
<dbReference type="Proteomes" id="UP001152888">
    <property type="component" value="Unassembled WGS sequence"/>
</dbReference>
<keyword evidence="7" id="KW-0406">Ion transport</keyword>
<evidence type="ECO:0000256" key="7">
    <source>
        <dbReference type="ARBA" id="ARBA00023065"/>
    </source>
</evidence>
<evidence type="ECO:0008006" key="13">
    <source>
        <dbReference type="Google" id="ProtNLM"/>
    </source>
</evidence>
<organism evidence="11 12">
    <name type="scientific">Acanthoscelides obtectus</name>
    <name type="common">Bean weevil</name>
    <name type="synonym">Bruchus obtectus</name>
    <dbReference type="NCBI Taxonomy" id="200917"/>
    <lineage>
        <taxon>Eukaryota</taxon>
        <taxon>Metazoa</taxon>
        <taxon>Ecdysozoa</taxon>
        <taxon>Arthropoda</taxon>
        <taxon>Hexapoda</taxon>
        <taxon>Insecta</taxon>
        <taxon>Pterygota</taxon>
        <taxon>Neoptera</taxon>
        <taxon>Endopterygota</taxon>
        <taxon>Coleoptera</taxon>
        <taxon>Polyphaga</taxon>
        <taxon>Cucujiformia</taxon>
        <taxon>Chrysomeloidea</taxon>
        <taxon>Chrysomelidae</taxon>
        <taxon>Bruchinae</taxon>
        <taxon>Bruchini</taxon>
        <taxon>Acanthoscelides</taxon>
    </lineage>
</organism>
<keyword evidence="12" id="KW-1185">Reference proteome</keyword>
<keyword evidence="5" id="KW-0375">Hydrogen ion transport</keyword>
<keyword evidence="4" id="KW-0138">CF(0)</keyword>
<proteinExistence type="inferred from homology"/>
<evidence type="ECO:0000256" key="8">
    <source>
        <dbReference type="ARBA" id="ARBA00023128"/>
    </source>
</evidence>
<dbReference type="InterPro" id="IPR008689">
    <property type="entry name" value="ATP_synth_F0_dsu_mt"/>
</dbReference>
<evidence type="ECO:0000313" key="12">
    <source>
        <dbReference type="Proteomes" id="UP001152888"/>
    </source>
</evidence>
<dbReference type="SUPFAM" id="SSF161065">
    <property type="entry name" value="ATP synthase D chain-like"/>
    <property type="match status" value="1"/>
</dbReference>
<evidence type="ECO:0000256" key="9">
    <source>
        <dbReference type="ARBA" id="ARBA00023136"/>
    </source>
</evidence>
<evidence type="ECO:0000256" key="10">
    <source>
        <dbReference type="SAM" id="Coils"/>
    </source>
</evidence>
<evidence type="ECO:0000256" key="4">
    <source>
        <dbReference type="ARBA" id="ARBA00022547"/>
    </source>
</evidence>
<reference evidence="11" key="1">
    <citation type="submission" date="2022-03" db="EMBL/GenBank/DDBJ databases">
        <authorList>
            <person name="Sayadi A."/>
        </authorList>
    </citation>
    <scope>NUCLEOTIDE SEQUENCE</scope>
</reference>
<dbReference type="GO" id="GO:0015986">
    <property type="term" value="P:proton motive force-driven ATP synthesis"/>
    <property type="evidence" value="ECO:0007669"/>
    <property type="project" value="InterPro"/>
</dbReference>
<evidence type="ECO:0000313" key="11">
    <source>
        <dbReference type="EMBL" id="CAH1959816.1"/>
    </source>
</evidence>
<dbReference type="Pfam" id="PF05873">
    <property type="entry name" value="Mt_ATP-synt_D"/>
    <property type="match status" value="1"/>
</dbReference>
<dbReference type="PANTHER" id="PTHR12700">
    <property type="entry name" value="ATP SYNTHASE SUBUNIT D, MITOCHONDRIAL"/>
    <property type="match status" value="1"/>
</dbReference>
<gene>
    <name evidence="11" type="ORF">ACAOBT_LOCUS3387</name>
</gene>
<comment type="similarity">
    <text evidence="2">Belongs to the ATPase d subunit family.</text>
</comment>
<dbReference type="EMBL" id="CAKOFQ010006684">
    <property type="protein sequence ID" value="CAH1959816.1"/>
    <property type="molecule type" value="Genomic_DNA"/>
</dbReference>
<dbReference type="GO" id="GO:0045259">
    <property type="term" value="C:proton-transporting ATP synthase complex"/>
    <property type="evidence" value="ECO:0007669"/>
    <property type="project" value="UniProtKB-KW"/>
</dbReference>
<dbReference type="GO" id="GO:0005743">
    <property type="term" value="C:mitochondrial inner membrane"/>
    <property type="evidence" value="ECO:0007669"/>
    <property type="project" value="UniProtKB-SubCell"/>
</dbReference>
<accession>A0A9P0JT81</accession>
<protein>
    <recommendedName>
        <fullName evidence="13">ATP synthase subunit d, mitochondrial</fullName>
    </recommendedName>
</protein>
<dbReference type="GO" id="GO:0015078">
    <property type="term" value="F:proton transmembrane transporter activity"/>
    <property type="evidence" value="ECO:0007669"/>
    <property type="project" value="InterPro"/>
</dbReference>
<dbReference type="Gene3D" id="6.10.280.70">
    <property type="match status" value="1"/>
</dbReference>
<keyword evidence="10" id="KW-0175">Coiled coil</keyword>
<name>A0A9P0JT81_ACAOB</name>
<comment type="caution">
    <text evidence="11">The sequence shown here is derived from an EMBL/GenBank/DDBJ whole genome shotgun (WGS) entry which is preliminary data.</text>
</comment>
<dbReference type="AlphaFoldDB" id="A0A9P0JT81"/>
<dbReference type="OrthoDB" id="35799at2759"/>
<evidence type="ECO:0000256" key="2">
    <source>
        <dbReference type="ARBA" id="ARBA00006842"/>
    </source>
</evidence>